<keyword evidence="12" id="KW-0810">Translation regulation</keyword>
<feature type="compositionally biased region" description="Basic and acidic residues" evidence="18">
    <location>
        <begin position="117"/>
        <end position="137"/>
    </location>
</feature>
<dbReference type="GO" id="GO:0030425">
    <property type="term" value="C:dendrite"/>
    <property type="evidence" value="ECO:0007669"/>
    <property type="project" value="UniProtKB-SubCell"/>
</dbReference>
<keyword evidence="21" id="KW-1185">Reference proteome</keyword>
<evidence type="ECO:0000256" key="12">
    <source>
        <dbReference type="ARBA" id="ARBA00022845"/>
    </source>
</evidence>
<evidence type="ECO:0000313" key="20">
    <source>
        <dbReference type="EMBL" id="CAD7088530.1"/>
    </source>
</evidence>
<dbReference type="GO" id="GO:0048471">
    <property type="term" value="C:perinuclear region of cytoplasm"/>
    <property type="evidence" value="ECO:0007669"/>
    <property type="project" value="UniProtKB-SubCell"/>
</dbReference>
<dbReference type="InParanoid" id="A0A7R8UWR8"/>
<dbReference type="GO" id="GO:0051028">
    <property type="term" value="P:mRNA transport"/>
    <property type="evidence" value="ECO:0007669"/>
    <property type="project" value="UniProtKB-KW"/>
</dbReference>
<feature type="compositionally biased region" description="Polar residues" evidence="18">
    <location>
        <begin position="838"/>
        <end position="848"/>
    </location>
</feature>
<feature type="compositionally biased region" description="Polar residues" evidence="18">
    <location>
        <begin position="276"/>
        <end position="288"/>
    </location>
</feature>
<dbReference type="PANTHER" id="PTHR13434:SF0">
    <property type="entry name" value="PROTEIN CASC3"/>
    <property type="match status" value="1"/>
</dbReference>
<feature type="region of interest" description="Disordered" evidence="18">
    <location>
        <begin position="555"/>
        <end position="574"/>
    </location>
</feature>
<evidence type="ECO:0000256" key="5">
    <source>
        <dbReference type="ARBA" id="ARBA00009548"/>
    </source>
</evidence>
<feature type="compositionally biased region" description="Low complexity" evidence="18">
    <location>
        <begin position="561"/>
        <end position="574"/>
    </location>
</feature>
<keyword evidence="8" id="KW-0963">Cytoplasm</keyword>
<sequence>MAEVANMPAIVDKPSMERSQNESFDEEKNAPIVKDARLNSHHHDSEYDTASDDGGDDDDYDDEDDESLGADGEEDESENGSVGFDLERQRGDGQEQEYSKKVDEDRSNPQYIPKKGNFYEHDDRTLDEPEGTEGKAEDGDDEQTKSSTPNNSQASKTMKKWQPASAVDRWSHDRYDESEQAPKSRQELVSAYGYDIRSEDGPPRPRRRRRYGRGPNKYNRNWEDESAYIKSNNNSQRKPRPEDFPALGDRDKRPTRKSRSFREEKENRYDRDSERTSTTFNRGTNISQRDGRIEKRNSGKSFRSGRQSLEFRNQNKNRIGSETQMESVSSSAGRKADEDDISKIECVVQMDTNPHYSNNVQVERQLVPGVKVVRREKVNSSQNDNKKFNQVQNISPDKVDKTPPAATTINSNMGISAGRQQVTTPTLASRLQVQNRNDPSHVGSIQMHSIMSQTQPEMGAPQQQQPQTSEASRTKRYSSLRQRTQNDAVAAGPQPTIVDQHTLAQQIQMHDHHQAHPTQQHVLLQDQHLLQANIMQLYHTQENLQAQMQGVTLQGLSGGHQQKPQYQNVQPQYQASAPTPAYYATTAEYPQQTTPAVTPQYTQQQPAAAYIQPQPAASPMATYNPQPQANGGSPAPLSYVQTQAPGAPPYQNFAGYQNYNTVGGTTYFVPQQQTTARPVVLPQRRPTNAIPILAPPNDKQKIRTEKDDDAGKIATSTSSNAPLGSAENIDHILDNMFVQRPPLQPPTRKSSSPSTESTGTSTNPPSDDKSITNQSTAQKTTSATIAESPSGDASRLEDGVKNMTLTDDNKPSDQQQQPQSPPPQITNSASGAPAAPQELTTATTSETG</sequence>
<evidence type="ECO:0000256" key="4">
    <source>
        <dbReference type="ARBA" id="ARBA00004556"/>
    </source>
</evidence>
<comment type="subcellular location">
    <subcellularLocation>
        <location evidence="2">Cell projection</location>
        <location evidence="2">Dendrite</location>
    </subcellularLocation>
    <subcellularLocation>
        <location evidence="1">Cytoplasm</location>
        <location evidence="1">Stress granule</location>
    </subcellularLocation>
    <subcellularLocation>
        <location evidence="4">Cytoplasm</location>
        <location evidence="4">Perinuclear region</location>
    </subcellularLocation>
    <subcellularLocation>
        <location evidence="3">Nucleus speckle</location>
    </subcellularLocation>
</comment>
<feature type="compositionally biased region" description="Polar residues" evidence="18">
    <location>
        <begin position="453"/>
        <end position="487"/>
    </location>
</feature>
<feature type="region of interest" description="Disordered" evidence="18">
    <location>
        <begin position="453"/>
        <end position="494"/>
    </location>
</feature>
<feature type="compositionally biased region" description="Polar residues" evidence="18">
    <location>
        <begin position="299"/>
        <end position="332"/>
    </location>
</feature>
<feature type="compositionally biased region" description="Polar residues" evidence="18">
    <location>
        <begin position="771"/>
        <end position="787"/>
    </location>
</feature>
<dbReference type="PANTHER" id="PTHR13434">
    <property type="entry name" value="PROTEIN CASC3"/>
    <property type="match status" value="1"/>
</dbReference>
<evidence type="ECO:0000256" key="9">
    <source>
        <dbReference type="ARBA" id="ARBA00022664"/>
    </source>
</evidence>
<comment type="similarity">
    <text evidence="5">Belongs to the CASC3 family.</text>
</comment>
<dbReference type="Pfam" id="PF09405">
    <property type="entry name" value="Btz"/>
    <property type="match status" value="1"/>
</dbReference>
<dbReference type="FunCoup" id="A0A7R8UWR8">
    <property type="interactions" value="1497"/>
</dbReference>
<dbReference type="GO" id="GO:0003729">
    <property type="term" value="F:mRNA binding"/>
    <property type="evidence" value="ECO:0007669"/>
    <property type="project" value="InterPro"/>
</dbReference>
<keyword evidence="13" id="KW-0694">RNA-binding</keyword>
<evidence type="ECO:0000313" key="21">
    <source>
        <dbReference type="Proteomes" id="UP000594454"/>
    </source>
</evidence>
<feature type="region of interest" description="Disordered" evidence="18">
    <location>
        <begin position="685"/>
        <end position="725"/>
    </location>
</feature>
<evidence type="ECO:0000256" key="8">
    <source>
        <dbReference type="ARBA" id="ARBA00022490"/>
    </source>
</evidence>
<feature type="domain" description="Btz" evidence="19">
    <location>
        <begin position="85"/>
        <end position="201"/>
    </location>
</feature>
<feature type="compositionally biased region" description="Acidic residues" evidence="18">
    <location>
        <begin position="47"/>
        <end position="78"/>
    </location>
</feature>
<dbReference type="GO" id="GO:0000184">
    <property type="term" value="P:nuclear-transcribed mRNA catabolic process, nonsense-mediated decay"/>
    <property type="evidence" value="ECO:0007669"/>
    <property type="project" value="UniProtKB-KW"/>
</dbReference>
<keyword evidence="16" id="KW-0539">Nucleus</keyword>
<feature type="compositionally biased region" description="Basic and acidic residues" evidence="18">
    <location>
        <begin position="239"/>
        <end position="252"/>
    </location>
</feature>
<evidence type="ECO:0000256" key="11">
    <source>
        <dbReference type="ARBA" id="ARBA00022816"/>
    </source>
</evidence>
<dbReference type="EMBL" id="LR899012">
    <property type="protein sequence ID" value="CAD7088530.1"/>
    <property type="molecule type" value="Genomic_DNA"/>
</dbReference>
<name>A0A7R8UWR8_HERIL</name>
<evidence type="ECO:0000256" key="6">
    <source>
        <dbReference type="ARBA" id="ARBA00019964"/>
    </source>
</evidence>
<evidence type="ECO:0000259" key="19">
    <source>
        <dbReference type="SMART" id="SM01044"/>
    </source>
</evidence>
<evidence type="ECO:0000256" key="7">
    <source>
        <dbReference type="ARBA" id="ARBA00022448"/>
    </source>
</evidence>
<keyword evidence="7" id="KW-0813">Transport</keyword>
<keyword evidence="15" id="KW-0508">mRNA splicing</keyword>
<feature type="compositionally biased region" description="Basic and acidic residues" evidence="18">
    <location>
        <begin position="698"/>
        <end position="711"/>
    </location>
</feature>
<evidence type="ECO:0000256" key="3">
    <source>
        <dbReference type="ARBA" id="ARBA00004324"/>
    </source>
</evidence>
<feature type="compositionally biased region" description="Polar residues" evidence="18">
    <location>
        <begin position="145"/>
        <end position="156"/>
    </location>
</feature>
<feature type="compositionally biased region" description="Basic and acidic residues" evidence="18">
    <location>
        <begin position="85"/>
        <end position="107"/>
    </location>
</feature>
<evidence type="ECO:0000256" key="16">
    <source>
        <dbReference type="ARBA" id="ARBA00023242"/>
    </source>
</evidence>
<feature type="compositionally biased region" description="Low complexity" evidence="18">
    <location>
        <begin position="746"/>
        <end position="765"/>
    </location>
</feature>
<dbReference type="GO" id="GO:0008380">
    <property type="term" value="P:RNA splicing"/>
    <property type="evidence" value="ECO:0007669"/>
    <property type="project" value="UniProtKB-KW"/>
</dbReference>
<keyword evidence="17" id="KW-0966">Cell projection</keyword>
<protein>
    <recommendedName>
        <fullName evidence="6">Protein CASC3</fullName>
    </recommendedName>
</protein>
<feature type="region of interest" description="Disordered" evidence="18">
    <location>
        <begin position="739"/>
        <end position="848"/>
    </location>
</feature>
<dbReference type="GO" id="GO:0035145">
    <property type="term" value="C:exon-exon junction complex"/>
    <property type="evidence" value="ECO:0007669"/>
    <property type="project" value="InterPro"/>
</dbReference>
<gene>
    <name evidence="20" type="ORF">HERILL_LOCUS11143</name>
</gene>
<dbReference type="SMART" id="SM01044">
    <property type="entry name" value="Btz"/>
    <property type="match status" value="1"/>
</dbReference>
<dbReference type="GO" id="GO:0016607">
    <property type="term" value="C:nuclear speck"/>
    <property type="evidence" value="ECO:0007669"/>
    <property type="project" value="UniProtKB-SubCell"/>
</dbReference>
<dbReference type="GO" id="GO:0006397">
    <property type="term" value="P:mRNA processing"/>
    <property type="evidence" value="ECO:0007669"/>
    <property type="project" value="UniProtKB-KW"/>
</dbReference>
<evidence type="ECO:0000256" key="10">
    <source>
        <dbReference type="ARBA" id="ARBA00022728"/>
    </source>
</evidence>
<evidence type="ECO:0000256" key="17">
    <source>
        <dbReference type="ARBA" id="ARBA00023273"/>
    </source>
</evidence>
<keyword evidence="14" id="KW-0866">Nonsense-mediated mRNA decay</keyword>
<dbReference type="OrthoDB" id="657902at2759"/>
<proteinExistence type="inferred from homology"/>
<evidence type="ECO:0000256" key="14">
    <source>
        <dbReference type="ARBA" id="ARBA00023161"/>
    </source>
</evidence>
<evidence type="ECO:0000256" key="15">
    <source>
        <dbReference type="ARBA" id="ARBA00023187"/>
    </source>
</evidence>
<dbReference type="InterPro" id="IPR018545">
    <property type="entry name" value="Btz_dom"/>
</dbReference>
<evidence type="ECO:0000256" key="2">
    <source>
        <dbReference type="ARBA" id="ARBA00004279"/>
    </source>
</evidence>
<accession>A0A7R8UWR8</accession>
<dbReference type="GO" id="GO:0005681">
    <property type="term" value="C:spliceosomal complex"/>
    <property type="evidence" value="ECO:0007669"/>
    <property type="project" value="UniProtKB-KW"/>
</dbReference>
<dbReference type="Proteomes" id="UP000594454">
    <property type="component" value="Chromosome 4"/>
</dbReference>
<feature type="compositionally biased region" description="Basic and acidic residues" evidence="18">
    <location>
        <begin position="14"/>
        <end position="46"/>
    </location>
</feature>
<keyword evidence="11" id="KW-0509">mRNA transport</keyword>
<feature type="region of interest" description="Disordered" evidence="18">
    <location>
        <begin position="1"/>
        <end position="337"/>
    </location>
</feature>
<evidence type="ECO:0000256" key="13">
    <source>
        <dbReference type="ARBA" id="ARBA00022884"/>
    </source>
</evidence>
<dbReference type="GO" id="GO:0010494">
    <property type="term" value="C:cytoplasmic stress granule"/>
    <property type="evidence" value="ECO:0007669"/>
    <property type="project" value="UniProtKB-SubCell"/>
</dbReference>
<evidence type="ECO:0000256" key="18">
    <source>
        <dbReference type="SAM" id="MobiDB-lite"/>
    </source>
</evidence>
<keyword evidence="10" id="KW-0747">Spliceosome</keyword>
<dbReference type="AlphaFoldDB" id="A0A7R8UWR8"/>
<dbReference type="GO" id="GO:0006417">
    <property type="term" value="P:regulation of translation"/>
    <property type="evidence" value="ECO:0007669"/>
    <property type="project" value="UniProtKB-KW"/>
</dbReference>
<organism evidence="20 21">
    <name type="scientific">Hermetia illucens</name>
    <name type="common">Black soldier fly</name>
    <dbReference type="NCBI Taxonomy" id="343691"/>
    <lineage>
        <taxon>Eukaryota</taxon>
        <taxon>Metazoa</taxon>
        <taxon>Ecdysozoa</taxon>
        <taxon>Arthropoda</taxon>
        <taxon>Hexapoda</taxon>
        <taxon>Insecta</taxon>
        <taxon>Pterygota</taxon>
        <taxon>Neoptera</taxon>
        <taxon>Endopterygota</taxon>
        <taxon>Diptera</taxon>
        <taxon>Brachycera</taxon>
        <taxon>Stratiomyomorpha</taxon>
        <taxon>Stratiomyidae</taxon>
        <taxon>Hermetiinae</taxon>
        <taxon>Hermetia</taxon>
    </lineage>
</organism>
<reference evidence="20 21" key="1">
    <citation type="submission" date="2020-11" db="EMBL/GenBank/DDBJ databases">
        <authorList>
            <person name="Wallbank WR R."/>
            <person name="Pardo Diaz C."/>
            <person name="Kozak K."/>
            <person name="Martin S."/>
            <person name="Jiggins C."/>
            <person name="Moest M."/>
            <person name="Warren A I."/>
            <person name="Generalovic N T."/>
            <person name="Byers J.R.P. K."/>
            <person name="Montejo-Kovacevich G."/>
            <person name="Yen C E."/>
        </authorList>
    </citation>
    <scope>NUCLEOTIDE SEQUENCE [LARGE SCALE GENOMIC DNA]</scope>
</reference>
<feature type="compositionally biased region" description="Basic and acidic residues" evidence="18">
    <location>
        <begin position="169"/>
        <end position="186"/>
    </location>
</feature>
<feature type="compositionally biased region" description="Basic and acidic residues" evidence="18">
    <location>
        <begin position="260"/>
        <end position="275"/>
    </location>
</feature>
<evidence type="ECO:0000256" key="1">
    <source>
        <dbReference type="ARBA" id="ARBA00004210"/>
    </source>
</evidence>
<keyword evidence="9" id="KW-0507">mRNA processing</keyword>
<dbReference type="InterPro" id="IPR028544">
    <property type="entry name" value="CASC3"/>
</dbReference>